<sequence length="63" mass="7287">MVRANPGFAIIPWLSVPNEKDDYKHFKEPQSVGEARLVVSDTFTRKLILEKMDEAIVNYIPRI</sequence>
<protein>
    <submittedName>
        <fullName evidence="1">Uncharacterized protein</fullName>
    </submittedName>
</protein>
<accession>A0ABS5VYD3</accession>
<keyword evidence="2" id="KW-1185">Reference proteome</keyword>
<proteinExistence type="predicted"/>
<organism evidence="1 2">
    <name type="scientific">Chryseosolibacter indicus</name>
    <dbReference type="NCBI Taxonomy" id="2782351"/>
    <lineage>
        <taxon>Bacteria</taxon>
        <taxon>Pseudomonadati</taxon>
        <taxon>Bacteroidota</taxon>
        <taxon>Cytophagia</taxon>
        <taxon>Cytophagales</taxon>
        <taxon>Chryseotaleaceae</taxon>
        <taxon>Chryseosolibacter</taxon>
    </lineage>
</organism>
<dbReference type="RefSeq" id="WP_254156344.1">
    <property type="nucleotide sequence ID" value="NZ_JAHESD010000074.1"/>
</dbReference>
<comment type="caution">
    <text evidence="1">The sequence shown here is derived from an EMBL/GenBank/DDBJ whole genome shotgun (WGS) entry which is preliminary data.</text>
</comment>
<dbReference type="Proteomes" id="UP000772618">
    <property type="component" value="Unassembled WGS sequence"/>
</dbReference>
<evidence type="ECO:0000313" key="2">
    <source>
        <dbReference type="Proteomes" id="UP000772618"/>
    </source>
</evidence>
<name>A0ABS5VYD3_9BACT</name>
<gene>
    <name evidence="1" type="ORF">KK060_21745</name>
</gene>
<reference evidence="1 2" key="1">
    <citation type="submission" date="2021-05" db="EMBL/GenBank/DDBJ databases">
        <title>A Polyphasic approach of four new species of the genus Ohtaekwangia: Ohtaekwangia histidinii sp. nov., Ohtaekwangia cretensis sp. nov., Ohtaekwangia indiensis sp. nov., Ohtaekwangia reichenbachii sp. nov. from diverse environment.</title>
        <authorList>
            <person name="Octaviana S."/>
        </authorList>
    </citation>
    <scope>NUCLEOTIDE SEQUENCE [LARGE SCALE GENOMIC DNA]</scope>
    <source>
        <strain evidence="1 2">PWU20</strain>
    </source>
</reference>
<dbReference type="EMBL" id="JAHESD010000074">
    <property type="protein sequence ID" value="MBT1705929.1"/>
    <property type="molecule type" value="Genomic_DNA"/>
</dbReference>
<evidence type="ECO:0000313" key="1">
    <source>
        <dbReference type="EMBL" id="MBT1705929.1"/>
    </source>
</evidence>